<reference evidence="9 10" key="1">
    <citation type="submission" date="2024-02" db="EMBL/GenBank/DDBJ databases">
        <authorList>
            <person name="Chen Y."/>
            <person name="Shah S."/>
            <person name="Dougan E. K."/>
            <person name="Thang M."/>
            <person name="Chan C."/>
        </authorList>
    </citation>
    <scope>NUCLEOTIDE SEQUENCE [LARGE SCALE GENOMIC DNA]</scope>
</reference>
<protein>
    <recommendedName>
        <fullName evidence="5">Origin recognition complex subunit 1</fullName>
    </recommendedName>
</protein>
<keyword evidence="3 5" id="KW-0238">DNA-binding</keyword>
<organism evidence="9 10">
    <name type="scientific">Durusdinium trenchii</name>
    <dbReference type="NCBI Taxonomy" id="1381693"/>
    <lineage>
        <taxon>Eukaryota</taxon>
        <taxon>Sar</taxon>
        <taxon>Alveolata</taxon>
        <taxon>Dinophyceae</taxon>
        <taxon>Suessiales</taxon>
        <taxon>Symbiodiniaceae</taxon>
        <taxon>Durusdinium</taxon>
    </lineage>
</organism>
<comment type="subcellular location">
    <subcellularLocation>
        <location evidence="1 5">Nucleus</location>
    </subcellularLocation>
</comment>
<evidence type="ECO:0000256" key="4">
    <source>
        <dbReference type="ARBA" id="ARBA00023242"/>
    </source>
</evidence>
<comment type="function">
    <text evidence="5">Component of the origin recognition complex (ORC) that binds origins of replication. DNA-binding is ATP-dependent, however specific DNA sequences that define origins of replication have not been identified so far. ORC is required to assemble the pre-replication complex necessary to initiate DNA replication.</text>
</comment>
<keyword evidence="5" id="KW-0547">Nucleotide-binding</keyword>
<dbReference type="InterPro" id="IPR054425">
    <property type="entry name" value="Cdc6_ORC1-like_ATPase_lid"/>
</dbReference>
<dbReference type="Gene3D" id="3.40.50.300">
    <property type="entry name" value="P-loop containing nucleotide triphosphate hydrolases"/>
    <property type="match status" value="1"/>
</dbReference>
<dbReference type="SUPFAM" id="SSF52540">
    <property type="entry name" value="P-loop containing nucleoside triphosphate hydrolases"/>
    <property type="match status" value="1"/>
</dbReference>
<comment type="caution">
    <text evidence="9">The sequence shown here is derived from an EMBL/GenBank/DDBJ whole genome shotgun (WGS) entry which is preliminary data.</text>
</comment>
<keyword evidence="4 5" id="KW-0539">Nucleus</keyword>
<evidence type="ECO:0000256" key="2">
    <source>
        <dbReference type="ARBA" id="ARBA00022705"/>
    </source>
</evidence>
<keyword evidence="10" id="KW-1185">Reference proteome</keyword>
<dbReference type="Pfam" id="PF13191">
    <property type="entry name" value="AAA_16"/>
    <property type="match status" value="1"/>
</dbReference>
<dbReference type="PANTHER" id="PTHR10763">
    <property type="entry name" value="CELL DIVISION CONTROL PROTEIN 6-RELATED"/>
    <property type="match status" value="1"/>
</dbReference>
<evidence type="ECO:0000259" key="8">
    <source>
        <dbReference type="Pfam" id="PF22606"/>
    </source>
</evidence>
<dbReference type="InterPro" id="IPR041664">
    <property type="entry name" value="AAA_16"/>
</dbReference>
<evidence type="ECO:0000256" key="3">
    <source>
        <dbReference type="ARBA" id="ARBA00023125"/>
    </source>
</evidence>
<proteinExistence type="inferred from homology"/>
<name>A0ABP0N949_9DINO</name>
<dbReference type="InterPro" id="IPR050311">
    <property type="entry name" value="ORC1/CDC6"/>
</dbReference>
<keyword evidence="2 5" id="KW-0235">DNA replication</keyword>
<sequence length="516" mass="58538">MAAKRKWPAGGHHEASRRIRGKMRDPHQKDGPEPHIVRQPIPALLAMQRRIRRKMPDPLRQAPATETRLRRCRRKMPELWEVEHRELAEHDQPLAPSSAPAAGLFVRAASAMTPSMSGPMPCRQEQQSQLFAHLCSAIRTKGSKKVLYVSGMPGTGKTASVLHSIRALAQQHDLRRKFIFLHVNAMCLGKPQAVYGEIWRQLKHAGLVARSRFVSSCAAPREVESFFLHRKRDDPVVVLLIDEVDCLATRNQAILYRIFSLITLPRPQLALVAISNNIDLPERLLPKVCTRLGFDRVDFRSYTRDEILEILQSRLETHQASEAFRSDTLKFCAARVAGHSGDVRKALQLCRRALDLRRDGQSQEPVTIHYLRRADEDLLQANPCVRAVGGLGVKPRLFLLSLLLEMREHQAEQMHAKKVAQRYVKLHLARSALEQDVEFDLRGQTLRGYDEATTLMERLEACTLLRRHYVNDVVDETGITRRSGPFLSLNSLDMDDLSVALQDAETDPVLVDLLTK</sequence>
<accession>A0ABP0N949</accession>
<evidence type="ECO:0000256" key="1">
    <source>
        <dbReference type="ARBA" id="ARBA00004123"/>
    </source>
</evidence>
<evidence type="ECO:0000256" key="6">
    <source>
        <dbReference type="SAM" id="MobiDB-lite"/>
    </source>
</evidence>
<evidence type="ECO:0000256" key="5">
    <source>
        <dbReference type="RuleBase" id="RU365058"/>
    </source>
</evidence>
<dbReference type="PANTHER" id="PTHR10763:SF23">
    <property type="entry name" value="ORIGIN RECOGNITION COMPLEX SUBUNIT 1"/>
    <property type="match status" value="1"/>
</dbReference>
<comment type="subunit">
    <text evidence="5">ORC is composed of six subunits.</text>
</comment>
<feature type="domain" description="Orc1-like AAA ATPase" evidence="7">
    <location>
        <begin position="120"/>
        <end position="269"/>
    </location>
</feature>
<dbReference type="InterPro" id="IPR027417">
    <property type="entry name" value="P-loop_NTPase"/>
</dbReference>
<keyword evidence="5" id="KW-0067">ATP-binding</keyword>
<evidence type="ECO:0000259" key="7">
    <source>
        <dbReference type="Pfam" id="PF13191"/>
    </source>
</evidence>
<feature type="region of interest" description="Disordered" evidence="6">
    <location>
        <begin position="1"/>
        <end position="36"/>
    </location>
</feature>
<dbReference type="Pfam" id="PF22606">
    <property type="entry name" value="Cdc6-ORC-like_ATPase_lid"/>
    <property type="match status" value="1"/>
</dbReference>
<dbReference type="Gene3D" id="1.10.8.60">
    <property type="match status" value="1"/>
</dbReference>
<evidence type="ECO:0000313" key="10">
    <source>
        <dbReference type="Proteomes" id="UP001642464"/>
    </source>
</evidence>
<dbReference type="EMBL" id="CAXAMM010026668">
    <property type="protein sequence ID" value="CAK9059417.1"/>
    <property type="molecule type" value="Genomic_DNA"/>
</dbReference>
<comment type="similarity">
    <text evidence="5">Belongs to the ORC1 family.</text>
</comment>
<feature type="compositionally biased region" description="Basic and acidic residues" evidence="6">
    <location>
        <begin position="11"/>
        <end position="36"/>
    </location>
</feature>
<gene>
    <name evidence="9" type="ORF">SCF082_LOCUS31483</name>
</gene>
<dbReference type="Proteomes" id="UP001642464">
    <property type="component" value="Unassembled WGS sequence"/>
</dbReference>
<feature type="domain" description="Cdc6/ORC1-like ATPase lid" evidence="8">
    <location>
        <begin position="302"/>
        <end position="355"/>
    </location>
</feature>
<evidence type="ECO:0000313" key="9">
    <source>
        <dbReference type="EMBL" id="CAK9059417.1"/>
    </source>
</evidence>